<gene>
    <name evidence="2" type="ORF">SAMN05216218_11846</name>
</gene>
<dbReference type="InterPro" id="IPR000073">
    <property type="entry name" value="AB_hydrolase_1"/>
</dbReference>
<dbReference type="PANTHER" id="PTHR43194:SF2">
    <property type="entry name" value="PEROXISOMAL MEMBRANE PROTEIN LPX1"/>
    <property type="match status" value="1"/>
</dbReference>
<name>A0A1G7SFB8_9EURY</name>
<evidence type="ECO:0000313" key="2">
    <source>
        <dbReference type="EMBL" id="SDG21757.1"/>
    </source>
</evidence>
<dbReference type="InterPro" id="IPR050228">
    <property type="entry name" value="Carboxylesterase_BioH"/>
</dbReference>
<organism evidence="2 3">
    <name type="scientific">Halorientalis regularis</name>
    <dbReference type="NCBI Taxonomy" id="660518"/>
    <lineage>
        <taxon>Archaea</taxon>
        <taxon>Methanobacteriati</taxon>
        <taxon>Methanobacteriota</taxon>
        <taxon>Stenosarchaea group</taxon>
        <taxon>Halobacteria</taxon>
        <taxon>Halobacteriales</taxon>
        <taxon>Haloarculaceae</taxon>
        <taxon>Halorientalis</taxon>
    </lineage>
</organism>
<feature type="domain" description="AB hydrolase-1" evidence="1">
    <location>
        <begin position="28"/>
        <end position="292"/>
    </location>
</feature>
<proteinExistence type="predicted"/>
<protein>
    <submittedName>
        <fullName evidence="2">Lysophospholipase, alpha-beta hydrolase superfamily</fullName>
    </submittedName>
</protein>
<dbReference type="STRING" id="660518.SAMN05216218_11846"/>
<dbReference type="OrthoDB" id="182518at2157"/>
<dbReference type="Proteomes" id="UP000199076">
    <property type="component" value="Unassembled WGS sequence"/>
</dbReference>
<dbReference type="GO" id="GO:0016787">
    <property type="term" value="F:hydrolase activity"/>
    <property type="evidence" value="ECO:0007669"/>
    <property type="project" value="UniProtKB-KW"/>
</dbReference>
<evidence type="ECO:0000313" key="3">
    <source>
        <dbReference type="Proteomes" id="UP000199076"/>
    </source>
</evidence>
<sequence length="309" mass="33046">MDLAAHDIDADGTRLRLWERSAADPDRAVLFVHGATYASRAIFAPRDAPEFSWLRAVAADGDAAFALDVRGYGDSERPPALDGDPDDAAPVVRAETAADDVRAALSAVRDRVDCPVHLVGTSWGTMILGRVLAAGPGIASATLHAPVYRPSTELVEGFDLGDPPRAYRTLSRAEVRHRWDRQLGDDPASARGGSGDDDPVFDAFWRTLVESGQGREGEAIAAPNGCLVDLRDAADGDPGYDPAAVDAPTLVLRGSRDPTSTRADASGLFDDLTVPDREYVEIAGGTHFVHLEARRHALYDAVASFQTRH</sequence>
<keyword evidence="2" id="KW-0378">Hydrolase</keyword>
<keyword evidence="3" id="KW-1185">Reference proteome</keyword>
<dbReference type="AlphaFoldDB" id="A0A1G7SFB8"/>
<dbReference type="SUPFAM" id="SSF53474">
    <property type="entry name" value="alpha/beta-Hydrolases"/>
    <property type="match status" value="1"/>
</dbReference>
<dbReference type="Gene3D" id="3.40.50.1820">
    <property type="entry name" value="alpha/beta hydrolase"/>
    <property type="match status" value="1"/>
</dbReference>
<dbReference type="PANTHER" id="PTHR43194">
    <property type="entry name" value="HYDROLASE ALPHA/BETA FOLD FAMILY"/>
    <property type="match status" value="1"/>
</dbReference>
<dbReference type="InterPro" id="IPR029058">
    <property type="entry name" value="AB_hydrolase_fold"/>
</dbReference>
<evidence type="ECO:0000259" key="1">
    <source>
        <dbReference type="Pfam" id="PF00561"/>
    </source>
</evidence>
<dbReference type="Pfam" id="PF00561">
    <property type="entry name" value="Abhydrolase_1"/>
    <property type="match status" value="1"/>
</dbReference>
<reference evidence="3" key="1">
    <citation type="submission" date="2016-10" db="EMBL/GenBank/DDBJ databases">
        <authorList>
            <person name="Varghese N."/>
            <person name="Submissions S."/>
        </authorList>
    </citation>
    <scope>NUCLEOTIDE SEQUENCE [LARGE SCALE GENOMIC DNA]</scope>
    <source>
        <strain evidence="3">IBRC-M 10760</strain>
    </source>
</reference>
<dbReference type="RefSeq" id="WP_092694970.1">
    <property type="nucleotide sequence ID" value="NZ_FNBK01000018.1"/>
</dbReference>
<dbReference type="EMBL" id="FNBK01000018">
    <property type="protein sequence ID" value="SDG21757.1"/>
    <property type="molecule type" value="Genomic_DNA"/>
</dbReference>
<accession>A0A1G7SFB8</accession>